<dbReference type="Pfam" id="PF04828">
    <property type="entry name" value="GFA"/>
    <property type="match status" value="1"/>
</dbReference>
<dbReference type="PANTHER" id="PTHR33337">
    <property type="entry name" value="GFA DOMAIN-CONTAINING PROTEIN"/>
    <property type="match status" value="1"/>
</dbReference>
<dbReference type="EMBL" id="BSPP01000004">
    <property type="protein sequence ID" value="GLS85970.1"/>
    <property type="molecule type" value="Genomic_DNA"/>
</dbReference>
<evidence type="ECO:0000256" key="4">
    <source>
        <dbReference type="ARBA" id="ARBA00023239"/>
    </source>
</evidence>
<keyword evidence="3" id="KW-0862">Zinc</keyword>
<dbReference type="InterPro" id="IPR011057">
    <property type="entry name" value="Mss4-like_sf"/>
</dbReference>
<dbReference type="Gene3D" id="3.90.1590.10">
    <property type="entry name" value="glutathione-dependent formaldehyde- activating enzyme (gfa)"/>
    <property type="match status" value="1"/>
</dbReference>
<proteinExistence type="inferred from homology"/>
<dbReference type="PROSITE" id="PS51891">
    <property type="entry name" value="CENP_V_GFA"/>
    <property type="match status" value="1"/>
</dbReference>
<dbReference type="AlphaFoldDB" id="A0AA37X0P9"/>
<dbReference type="RefSeq" id="WP_284324181.1">
    <property type="nucleotide sequence ID" value="NZ_BSPP01000004.1"/>
</dbReference>
<dbReference type="GO" id="GO:0016846">
    <property type="term" value="F:carbon-sulfur lyase activity"/>
    <property type="evidence" value="ECO:0007669"/>
    <property type="project" value="InterPro"/>
</dbReference>
<evidence type="ECO:0000259" key="5">
    <source>
        <dbReference type="PROSITE" id="PS51891"/>
    </source>
</evidence>
<dbReference type="GO" id="GO:0046872">
    <property type="term" value="F:metal ion binding"/>
    <property type="evidence" value="ECO:0007669"/>
    <property type="project" value="UniProtKB-KW"/>
</dbReference>
<reference evidence="6 7" key="1">
    <citation type="journal article" date="2014" name="Int. J. Syst. Evol. Microbiol.">
        <title>Complete genome sequence of Corynebacterium casei LMG S-19264T (=DSM 44701T), isolated from a smear-ripened cheese.</title>
        <authorList>
            <consortium name="US DOE Joint Genome Institute (JGI-PGF)"/>
            <person name="Walter F."/>
            <person name="Albersmeier A."/>
            <person name="Kalinowski J."/>
            <person name="Ruckert C."/>
        </authorList>
    </citation>
    <scope>NUCLEOTIDE SEQUENCE [LARGE SCALE GENOMIC DNA]</scope>
    <source>
        <strain evidence="6 7">NBRC 111766</strain>
    </source>
</reference>
<evidence type="ECO:0000313" key="6">
    <source>
        <dbReference type="EMBL" id="GLS85970.1"/>
    </source>
</evidence>
<keyword evidence="7" id="KW-1185">Reference proteome</keyword>
<name>A0AA37X0P9_9RHOB</name>
<sequence length="137" mass="14428">MGHNYTGGCACGAVRYEKPGETVAELLCQCQHCRQRSGTGHSGYLVFADRAGFAVTGVVKTWDIAGDSGNLKHHAFCPNCGTPLFVSFAAAPAMIAIHPGSLDDPAAFAPQFVTYHARGQAWDNLDAGLQKFAAMPG</sequence>
<feature type="domain" description="CENP-V/GFA" evidence="5">
    <location>
        <begin position="5"/>
        <end position="123"/>
    </location>
</feature>
<organism evidence="6 7">
    <name type="scientific">Cypionkella aquatica</name>
    <dbReference type="NCBI Taxonomy" id="1756042"/>
    <lineage>
        <taxon>Bacteria</taxon>
        <taxon>Pseudomonadati</taxon>
        <taxon>Pseudomonadota</taxon>
        <taxon>Alphaproteobacteria</taxon>
        <taxon>Rhodobacterales</taxon>
        <taxon>Paracoccaceae</taxon>
        <taxon>Cypionkella</taxon>
    </lineage>
</organism>
<gene>
    <name evidence="6" type="ORF">GCM10010873_09440</name>
</gene>
<comment type="caution">
    <text evidence="6">The sequence shown here is derived from an EMBL/GenBank/DDBJ whole genome shotgun (WGS) entry which is preliminary data.</text>
</comment>
<keyword evidence="4" id="KW-0456">Lyase</keyword>
<evidence type="ECO:0000256" key="3">
    <source>
        <dbReference type="ARBA" id="ARBA00022833"/>
    </source>
</evidence>
<evidence type="ECO:0000256" key="2">
    <source>
        <dbReference type="ARBA" id="ARBA00022723"/>
    </source>
</evidence>
<accession>A0AA37X0P9</accession>
<keyword evidence="2" id="KW-0479">Metal-binding</keyword>
<protein>
    <submittedName>
        <fullName evidence="6">Aldehyde-activating protein</fullName>
    </submittedName>
</protein>
<dbReference type="Proteomes" id="UP001157355">
    <property type="component" value="Unassembled WGS sequence"/>
</dbReference>
<comment type="similarity">
    <text evidence="1">Belongs to the Gfa family.</text>
</comment>
<dbReference type="SUPFAM" id="SSF51316">
    <property type="entry name" value="Mss4-like"/>
    <property type="match status" value="1"/>
</dbReference>
<evidence type="ECO:0000256" key="1">
    <source>
        <dbReference type="ARBA" id="ARBA00005495"/>
    </source>
</evidence>
<dbReference type="InterPro" id="IPR006913">
    <property type="entry name" value="CENP-V/GFA"/>
</dbReference>
<dbReference type="PANTHER" id="PTHR33337:SF40">
    <property type="entry name" value="CENP-V_GFA DOMAIN-CONTAINING PROTEIN-RELATED"/>
    <property type="match status" value="1"/>
</dbReference>
<evidence type="ECO:0000313" key="7">
    <source>
        <dbReference type="Proteomes" id="UP001157355"/>
    </source>
</evidence>